<evidence type="ECO:0000259" key="5">
    <source>
        <dbReference type="PROSITE" id="PS51319"/>
    </source>
</evidence>
<keyword evidence="2 3" id="KW-0539">Nucleus</keyword>
<dbReference type="PROSITE" id="PS51319">
    <property type="entry name" value="TFIIS_N"/>
    <property type="match status" value="1"/>
</dbReference>
<comment type="caution">
    <text evidence="6">The sequence shown here is derived from an EMBL/GenBank/DDBJ whole genome shotgun (WGS) entry which is preliminary data.</text>
</comment>
<feature type="compositionally biased region" description="Basic and acidic residues" evidence="4">
    <location>
        <begin position="340"/>
        <end position="354"/>
    </location>
</feature>
<feature type="region of interest" description="Disordered" evidence="4">
    <location>
        <begin position="419"/>
        <end position="466"/>
    </location>
</feature>
<evidence type="ECO:0000313" key="6">
    <source>
        <dbReference type="EMBL" id="TGZ47471.1"/>
    </source>
</evidence>
<dbReference type="SUPFAM" id="SSF47676">
    <property type="entry name" value="Conserved domain common to transcription factors TFIIS, elongin A, CRSP70"/>
    <property type="match status" value="1"/>
</dbReference>
<dbReference type="InterPro" id="IPR010684">
    <property type="entry name" value="RNA_pol_II_trans_fac_SIII_A"/>
</dbReference>
<dbReference type="SMART" id="SM00509">
    <property type="entry name" value="TFS2N"/>
    <property type="match status" value="1"/>
</dbReference>
<sequence>MSIVDKISYYQRNLENCGDNEDRILHYISKLYKLPVTVQHLQQTGVGRTVNGLRKYDGTVGDAAKSLVYKWKNMVADDKDDSSDREDDDEACVMDDHENTDNQDSPLSPKPEDIEESDSSSDQLSESKYTHRHKENMSKLSTEHSVVHVSTSKSEEKQEMHEKSRHSSKYHSHSEKKSYESKSSKSSLTKEAHSSTKHSHSKSDNSKKASDKTTQINEDNNKKRKANDSSSLMKENNKKRKETDSKKDDEKSQLTSVSEHNRSHLKSSGIQIEVKIKVEDEHFLTTDNKQDVKQEKYLQGKSRSSSSKLKSQESGSKTKDSSEKQKHKKEEHTSHKKHETKKDSSHRSSKETSKLKVSSSSSKDYIKNKDKNTGKELKEDKSKHEKKKATKIKLINGDEGIDCNSGASFAEALGMCSIPKSKKRQSNSSNTHSSKPIKTEPMSPPVNNRKIPTVKPEPECSDNSNPLSLLAPNVKLEPLNVDLASTLPEISPNYKPLPYINPMQRREEVKPVDDIIYVKNQRTKVYSGNKVGYTSVPTLYEMCIRVLIENIDALEFTGGVPYDILKPILERATPDQLFMLEHHNPYLIEDTDILWQYHCNREFRNNERQEMESWREMYMRCLDEREAKLKTLTANIKQSIDKSVPVRSTKLAYVDNVVKPPRNVLKKQAKYGTANATPATVSSVKKKLVGGGTTNNATNIAVPPPPMSRFKASTSSTMKKTKAPLMAKALQLIKGRYKR</sequence>
<evidence type="ECO:0000256" key="1">
    <source>
        <dbReference type="ARBA" id="ARBA00004123"/>
    </source>
</evidence>
<feature type="compositionally biased region" description="Basic and acidic residues" evidence="4">
    <location>
        <begin position="274"/>
        <end position="298"/>
    </location>
</feature>
<dbReference type="EMBL" id="QBLH01002732">
    <property type="protein sequence ID" value="TGZ47471.1"/>
    <property type="molecule type" value="Genomic_DNA"/>
</dbReference>
<feature type="compositionally biased region" description="Basic and acidic residues" evidence="4">
    <location>
        <begin position="135"/>
        <end position="146"/>
    </location>
</feature>
<feature type="compositionally biased region" description="Basic and acidic residues" evidence="4">
    <location>
        <begin position="316"/>
        <end position="333"/>
    </location>
</feature>
<evidence type="ECO:0000256" key="4">
    <source>
        <dbReference type="SAM" id="MobiDB-lite"/>
    </source>
</evidence>
<keyword evidence="7" id="KW-1185">Reference proteome</keyword>
<reference evidence="6 7" key="1">
    <citation type="journal article" date="2019" name="Philos. Trans. R. Soc. Lond., B, Biol. Sci.">
        <title>Ant behaviour and brain gene expression of defending hosts depend on the ecological success of the intruding social parasite.</title>
        <authorList>
            <person name="Kaur R."/>
            <person name="Stoldt M."/>
            <person name="Jongepier E."/>
            <person name="Feldmeyer B."/>
            <person name="Menzel F."/>
            <person name="Bornberg-Bauer E."/>
            <person name="Foitzik S."/>
        </authorList>
    </citation>
    <scope>NUCLEOTIDE SEQUENCE [LARGE SCALE GENOMIC DNA]</scope>
    <source>
        <tissue evidence="6">Whole body</tissue>
    </source>
</reference>
<evidence type="ECO:0000313" key="7">
    <source>
        <dbReference type="Proteomes" id="UP000310200"/>
    </source>
</evidence>
<feature type="compositionally biased region" description="Low complexity" evidence="4">
    <location>
        <begin position="301"/>
        <end position="315"/>
    </location>
</feature>
<dbReference type="InterPro" id="IPR003617">
    <property type="entry name" value="TFIIS/CRSP70_N_sub"/>
</dbReference>
<proteinExistence type="predicted"/>
<feature type="region of interest" description="Disordered" evidence="4">
    <location>
        <begin position="695"/>
        <end position="721"/>
    </location>
</feature>
<dbReference type="GO" id="GO:0006368">
    <property type="term" value="P:transcription elongation by RNA polymerase II"/>
    <property type="evidence" value="ECO:0007669"/>
    <property type="project" value="InterPro"/>
</dbReference>
<feature type="domain" description="TFIIS N-terminal" evidence="5">
    <location>
        <begin position="1"/>
        <end position="78"/>
    </location>
</feature>
<dbReference type="InterPro" id="IPR017923">
    <property type="entry name" value="TFIIS_N"/>
</dbReference>
<comment type="subcellular location">
    <subcellularLocation>
        <location evidence="1 3">Nucleus</location>
    </subcellularLocation>
</comment>
<dbReference type="PANTHER" id="PTHR15141">
    <property type="entry name" value="TRANSCRIPTION ELONGATION FACTOR B POLYPEPTIDE 3"/>
    <property type="match status" value="1"/>
</dbReference>
<gene>
    <name evidence="6" type="ORF">DBV15_00066</name>
</gene>
<evidence type="ECO:0000256" key="3">
    <source>
        <dbReference type="PROSITE-ProRule" id="PRU00649"/>
    </source>
</evidence>
<feature type="compositionally biased region" description="Basic and acidic residues" evidence="4">
    <location>
        <begin position="201"/>
        <end position="211"/>
    </location>
</feature>
<dbReference type="STRING" id="300112.A0A4S2KDQ7"/>
<feature type="compositionally biased region" description="Polar residues" evidence="4">
    <location>
        <begin position="426"/>
        <end position="436"/>
    </location>
</feature>
<accession>A0A4S2KDQ7</accession>
<dbReference type="InterPro" id="IPR051870">
    <property type="entry name" value="Elongin-A_domain"/>
</dbReference>
<name>A0A4S2KDQ7_9HYME</name>
<dbReference type="Pfam" id="PF06881">
    <property type="entry name" value="Elongin_A"/>
    <property type="match status" value="1"/>
</dbReference>
<dbReference type="AlphaFoldDB" id="A0A4S2KDQ7"/>
<feature type="compositionally biased region" description="Basic and acidic residues" evidence="4">
    <location>
        <begin position="172"/>
        <end position="194"/>
    </location>
</feature>
<protein>
    <recommendedName>
        <fullName evidence="5">TFIIS N-terminal domain-containing protein</fullName>
    </recommendedName>
</protein>
<feature type="compositionally biased region" description="Basic and acidic residues" evidence="4">
    <location>
        <begin position="241"/>
        <end position="252"/>
    </location>
</feature>
<dbReference type="GO" id="GO:0070449">
    <property type="term" value="C:elongin complex"/>
    <property type="evidence" value="ECO:0007669"/>
    <property type="project" value="InterPro"/>
</dbReference>
<feature type="compositionally biased region" description="Basic and acidic residues" evidence="4">
    <location>
        <begin position="364"/>
        <end position="383"/>
    </location>
</feature>
<dbReference type="Gene3D" id="6.10.250.3180">
    <property type="match status" value="1"/>
</dbReference>
<feature type="compositionally biased region" description="Basic and acidic residues" evidence="4">
    <location>
        <begin position="153"/>
        <end position="162"/>
    </location>
</feature>
<feature type="region of interest" description="Disordered" evidence="4">
    <location>
        <begin position="95"/>
        <end position="388"/>
    </location>
</feature>
<dbReference type="PANTHER" id="PTHR15141:SF76">
    <property type="entry name" value="TRANSCRIPTION ELONGATION FACTOR B POLYPEPTIDE 3"/>
    <property type="match status" value="1"/>
</dbReference>
<dbReference type="Gene3D" id="1.20.930.10">
    <property type="entry name" value="Conserved domain common to transcription factors TFIIS, elongin A, CRSP70"/>
    <property type="match status" value="1"/>
</dbReference>
<dbReference type="Proteomes" id="UP000310200">
    <property type="component" value="Unassembled WGS sequence"/>
</dbReference>
<dbReference type="InterPro" id="IPR035441">
    <property type="entry name" value="TFIIS/LEDGF_dom_sf"/>
</dbReference>
<evidence type="ECO:0000256" key="2">
    <source>
        <dbReference type="ARBA" id="ARBA00023242"/>
    </source>
</evidence>
<organism evidence="6 7">
    <name type="scientific">Temnothorax longispinosus</name>
    <dbReference type="NCBI Taxonomy" id="300112"/>
    <lineage>
        <taxon>Eukaryota</taxon>
        <taxon>Metazoa</taxon>
        <taxon>Ecdysozoa</taxon>
        <taxon>Arthropoda</taxon>
        <taxon>Hexapoda</taxon>
        <taxon>Insecta</taxon>
        <taxon>Pterygota</taxon>
        <taxon>Neoptera</taxon>
        <taxon>Endopterygota</taxon>
        <taxon>Hymenoptera</taxon>
        <taxon>Apocrita</taxon>
        <taxon>Aculeata</taxon>
        <taxon>Formicoidea</taxon>
        <taxon>Formicidae</taxon>
        <taxon>Myrmicinae</taxon>
        <taxon>Temnothorax</taxon>
    </lineage>
</organism>
<dbReference type="Pfam" id="PF08711">
    <property type="entry name" value="Med26"/>
    <property type="match status" value="1"/>
</dbReference>